<dbReference type="eggNOG" id="COG0438">
    <property type="taxonomic scope" value="Bacteria"/>
</dbReference>
<dbReference type="STRING" id="857293.CAAU_2198"/>
<proteinExistence type="predicted"/>
<dbReference type="Pfam" id="PF13692">
    <property type="entry name" value="Glyco_trans_1_4"/>
    <property type="match status" value="1"/>
</dbReference>
<evidence type="ECO:0000313" key="3">
    <source>
        <dbReference type="Proteomes" id="UP000007652"/>
    </source>
</evidence>
<name>I7J645_9CLOT</name>
<organism evidence="2 3">
    <name type="scientific">Caloramator australicus RC3</name>
    <dbReference type="NCBI Taxonomy" id="857293"/>
    <lineage>
        <taxon>Bacteria</taxon>
        <taxon>Bacillati</taxon>
        <taxon>Bacillota</taxon>
        <taxon>Clostridia</taxon>
        <taxon>Eubacteriales</taxon>
        <taxon>Clostridiaceae</taxon>
        <taxon>Caloramator</taxon>
    </lineage>
</organism>
<comment type="caution">
    <text evidence="2">The sequence shown here is derived from an EMBL/GenBank/DDBJ whole genome shotgun (WGS) entry which is preliminary data.</text>
</comment>
<dbReference type="GO" id="GO:0016740">
    <property type="term" value="F:transferase activity"/>
    <property type="evidence" value="ECO:0007669"/>
    <property type="project" value="UniProtKB-KW"/>
</dbReference>
<protein>
    <submittedName>
        <fullName evidence="2">Glycosyl transferase, group 1</fullName>
    </submittedName>
</protein>
<dbReference type="EMBL" id="CAKP01000113">
    <property type="protein sequence ID" value="CCJ34282.1"/>
    <property type="molecule type" value="Genomic_DNA"/>
</dbReference>
<keyword evidence="3" id="KW-1185">Reference proteome</keyword>
<dbReference type="Gene3D" id="3.40.50.2000">
    <property type="entry name" value="Glycogen Phosphorylase B"/>
    <property type="match status" value="2"/>
</dbReference>
<evidence type="ECO:0000259" key="1">
    <source>
        <dbReference type="Pfam" id="PF13439"/>
    </source>
</evidence>
<dbReference type="OrthoDB" id="9811902at2"/>
<keyword evidence="2" id="KW-0808">Transferase</keyword>
<accession>I7J645</accession>
<evidence type="ECO:0000313" key="2">
    <source>
        <dbReference type="EMBL" id="CCJ34282.1"/>
    </source>
</evidence>
<dbReference type="PANTHER" id="PTHR12526">
    <property type="entry name" value="GLYCOSYLTRANSFERASE"/>
    <property type="match status" value="1"/>
</dbReference>
<dbReference type="SUPFAM" id="SSF53756">
    <property type="entry name" value="UDP-Glycosyltransferase/glycogen phosphorylase"/>
    <property type="match status" value="1"/>
</dbReference>
<dbReference type="CDD" id="cd03794">
    <property type="entry name" value="GT4_WbuB-like"/>
    <property type="match status" value="1"/>
</dbReference>
<dbReference type="RefSeq" id="WP_008909538.1">
    <property type="nucleotide sequence ID" value="NZ_CAKP01000113.1"/>
</dbReference>
<dbReference type="InterPro" id="IPR028098">
    <property type="entry name" value="Glyco_trans_4-like_N"/>
</dbReference>
<dbReference type="AlphaFoldDB" id="I7J645"/>
<dbReference type="Pfam" id="PF13439">
    <property type="entry name" value="Glyco_transf_4"/>
    <property type="match status" value="1"/>
</dbReference>
<dbReference type="PANTHER" id="PTHR12526:SF622">
    <property type="entry name" value="GLYCOSYLTRANSFERASE (GROUP I)"/>
    <property type="match status" value="1"/>
</dbReference>
<dbReference type="Proteomes" id="UP000007652">
    <property type="component" value="Unassembled WGS sequence"/>
</dbReference>
<gene>
    <name evidence="2" type="ORF">CAAU_2198</name>
</gene>
<feature type="domain" description="Glycosyltransferase subfamily 4-like N-terminal" evidence="1">
    <location>
        <begin position="17"/>
        <end position="201"/>
    </location>
</feature>
<sequence>MKRIWIMNHYAVPPTIGGGTRHFDFAEELVKRGYDVTVIASSFDLKTRTERLNEGEKYRIENINGVKFLWIRTFPYKTNDYKRFINMISFAINSYKLLKKFEGPDVIIASSVHPFTCIAGYYLARKFNARYIAEIRDLWPETLIDMGAMRKNSLPAKVFYAIEKFIYDRAEKIIVLLPGAGDYIKSVGNYKDKIVYIPNGVLVKRFDDVLNKDMSQDVKNILKEHEGKIKAVYLGAMGPANALHVILEAANIIKEKGINNIDILLIGDGPEKERLIKLKEDMQLDNVYIYDPIKKVDVPHILKNIDICLFNLKDLDVFKYGISPNKMFDYLCSGNPILFSCRATNDLVKESGAGISINPESPVEFANALVTLSRMTEDERRALGEKGRRYVEENHDISKLVDRLESLF</sequence>
<reference evidence="2 3" key="1">
    <citation type="journal article" date="2011" name="J. Bacteriol.">
        <title>Draft genome sequence of Caloramator australicus strain RC3T, a thermoanaerobe from the Great Artesian Basin of Australia.</title>
        <authorList>
            <person name="Ogg C.D."/>
            <person name="Patel B.K.C."/>
        </authorList>
    </citation>
    <scope>NUCLEOTIDE SEQUENCE [LARGE SCALE GENOMIC DNA]</scope>
    <source>
        <strain evidence="2 3">RC3</strain>
    </source>
</reference>